<sequence length="309" mass="35098">MKKFYSNGKLLITGEYVVLDGALSLALPTKFGQSLEIETINEPKIIWESFDEKNNIWFEDSFTIDEVCSGFKKPHNDVSKRIIQILEAVKTLNPDFLITNEGFKISTKLTFPRNWGLGTSSTLINNIADWANVDAYQLLEKTFGGSGYDIACAQNNTPITYQLKPLNSTEIHRSIKKIDFNPEFKESLYFVYLNKKQNSRDGIATYNATKNNTASIVSEINDITNQIISRNSLEDFEFLISQHENIISKIINQKTVQERFFSDFNGSIKSLGAWGGDFVLAASKNNPNAYFKEKGFDVVLPYKEMILLF</sequence>
<dbReference type="Proteomes" id="UP000295455">
    <property type="component" value="Unassembled WGS sequence"/>
</dbReference>
<proteinExistence type="predicted"/>
<protein>
    <submittedName>
        <fullName evidence="1">Mevalonate kinase</fullName>
    </submittedName>
</protein>
<dbReference type="NCBIfam" id="NF040656">
    <property type="entry name" value="GHMP_GYDIA"/>
    <property type="match status" value="1"/>
</dbReference>
<reference evidence="1 2" key="1">
    <citation type="submission" date="2019-03" db="EMBL/GenBank/DDBJ databases">
        <title>Genomic Encyclopedia of Type Strains, Phase IV (KMG-IV): sequencing the most valuable type-strain genomes for metagenomic binning, comparative biology and taxonomic classification.</title>
        <authorList>
            <person name="Goeker M."/>
        </authorList>
    </citation>
    <scope>NUCLEOTIDE SEQUENCE [LARGE SCALE GENOMIC DNA]</scope>
    <source>
        <strain evidence="1 2">DSM 18792</strain>
    </source>
</reference>
<keyword evidence="2" id="KW-1185">Reference proteome</keyword>
<comment type="caution">
    <text evidence="1">The sequence shown here is derived from an EMBL/GenBank/DDBJ whole genome shotgun (WGS) entry which is preliminary data.</text>
</comment>
<dbReference type="InterPro" id="IPR047765">
    <property type="entry name" value="GHMP_GYDIA-like"/>
</dbReference>
<dbReference type="InterPro" id="IPR014721">
    <property type="entry name" value="Ribsml_uS5_D2-typ_fold_subgr"/>
</dbReference>
<dbReference type="SUPFAM" id="SSF54211">
    <property type="entry name" value="Ribosomal protein S5 domain 2-like"/>
    <property type="match status" value="1"/>
</dbReference>
<gene>
    <name evidence="1" type="ORF">EV196_10414</name>
</gene>
<dbReference type="EMBL" id="SLUP01000004">
    <property type="protein sequence ID" value="TCL65987.1"/>
    <property type="molecule type" value="Genomic_DNA"/>
</dbReference>
<dbReference type="Gene3D" id="3.30.230.10">
    <property type="match status" value="1"/>
</dbReference>
<dbReference type="GO" id="GO:0016301">
    <property type="term" value="F:kinase activity"/>
    <property type="evidence" value="ECO:0007669"/>
    <property type="project" value="UniProtKB-KW"/>
</dbReference>
<accession>A0A4V2QE11</accession>
<organism evidence="1 2">
    <name type="scientific">Mariniflexile fucanivorans</name>
    <dbReference type="NCBI Taxonomy" id="264023"/>
    <lineage>
        <taxon>Bacteria</taxon>
        <taxon>Pseudomonadati</taxon>
        <taxon>Bacteroidota</taxon>
        <taxon>Flavobacteriia</taxon>
        <taxon>Flavobacteriales</taxon>
        <taxon>Flavobacteriaceae</taxon>
        <taxon>Mariniflexile</taxon>
    </lineage>
</organism>
<dbReference type="InterPro" id="IPR020568">
    <property type="entry name" value="Ribosomal_Su5_D2-typ_SF"/>
</dbReference>
<dbReference type="AlphaFoldDB" id="A0A4V2QE11"/>
<keyword evidence="1" id="KW-0418">Kinase</keyword>
<evidence type="ECO:0000313" key="2">
    <source>
        <dbReference type="Proteomes" id="UP000295455"/>
    </source>
</evidence>
<name>A0A4V2QE11_9FLAO</name>
<dbReference type="OrthoDB" id="5288719at2"/>
<keyword evidence="1" id="KW-0808">Transferase</keyword>
<evidence type="ECO:0000313" key="1">
    <source>
        <dbReference type="EMBL" id="TCL65987.1"/>
    </source>
</evidence>
<dbReference type="RefSeq" id="WP_132217483.1">
    <property type="nucleotide sequence ID" value="NZ_OX156936.1"/>
</dbReference>